<organism evidence="3 4">
    <name type="scientific">Porites evermanni</name>
    <dbReference type="NCBI Taxonomy" id="104178"/>
    <lineage>
        <taxon>Eukaryota</taxon>
        <taxon>Metazoa</taxon>
        <taxon>Cnidaria</taxon>
        <taxon>Anthozoa</taxon>
        <taxon>Hexacorallia</taxon>
        <taxon>Scleractinia</taxon>
        <taxon>Fungiina</taxon>
        <taxon>Poritidae</taxon>
        <taxon>Porites</taxon>
    </lineage>
</organism>
<keyword evidence="4" id="KW-1185">Reference proteome</keyword>
<dbReference type="InterPro" id="IPR003309">
    <property type="entry name" value="SCAN_dom"/>
</dbReference>
<dbReference type="InterPro" id="IPR038269">
    <property type="entry name" value="SCAN_sf"/>
</dbReference>
<feature type="compositionally biased region" description="Basic and acidic residues" evidence="1">
    <location>
        <begin position="1"/>
        <end position="20"/>
    </location>
</feature>
<accession>A0ABN8PXI3</accession>
<proteinExistence type="predicted"/>
<dbReference type="Proteomes" id="UP001159427">
    <property type="component" value="Unassembled WGS sequence"/>
</dbReference>
<comment type="caution">
    <text evidence="3">The sequence shown here is derived from an EMBL/GenBank/DDBJ whole genome shotgun (WGS) entry which is preliminary data.</text>
</comment>
<sequence length="138" mass="16217">MKRYDEDSYRRKFRASKPEVDESPEQFIVRLDRYLLRWLELSHTERSFEGLKDLIVKEQFIDSCPKELAIHLRERAPETLVQIAKTADQYLEVHGKHLFSSASKKPQVQPKAEEQRLHRVIQQPSSVTSVMPADTKLL</sequence>
<dbReference type="PROSITE" id="PS50804">
    <property type="entry name" value="SCAN_BOX"/>
    <property type="match status" value="1"/>
</dbReference>
<feature type="domain" description="SCAN box" evidence="2">
    <location>
        <begin position="10"/>
        <end position="79"/>
    </location>
</feature>
<dbReference type="PANTHER" id="PTHR46888">
    <property type="entry name" value="ZINC KNUCKLE DOMAINCONTAINING PROTEIN-RELATED"/>
    <property type="match status" value="1"/>
</dbReference>
<name>A0ABN8PXI3_9CNID</name>
<gene>
    <name evidence="3" type="ORF">PEVE_00045163</name>
</gene>
<dbReference type="SUPFAM" id="SSF47353">
    <property type="entry name" value="Retrovirus capsid dimerization domain-like"/>
    <property type="match status" value="1"/>
</dbReference>
<dbReference type="Gene3D" id="1.10.4020.10">
    <property type="entry name" value="DNA breaking-rejoining enzymes"/>
    <property type="match status" value="1"/>
</dbReference>
<dbReference type="PANTHER" id="PTHR46888:SF1">
    <property type="entry name" value="RIBONUCLEASE H"/>
    <property type="match status" value="1"/>
</dbReference>
<reference evidence="3 4" key="1">
    <citation type="submission" date="2022-05" db="EMBL/GenBank/DDBJ databases">
        <authorList>
            <consortium name="Genoscope - CEA"/>
            <person name="William W."/>
        </authorList>
    </citation>
    <scope>NUCLEOTIDE SEQUENCE [LARGE SCALE GENOMIC DNA]</scope>
</reference>
<evidence type="ECO:0000313" key="4">
    <source>
        <dbReference type="Proteomes" id="UP001159427"/>
    </source>
</evidence>
<feature type="non-terminal residue" evidence="3">
    <location>
        <position position="138"/>
    </location>
</feature>
<evidence type="ECO:0000256" key="1">
    <source>
        <dbReference type="SAM" id="MobiDB-lite"/>
    </source>
</evidence>
<dbReference type="Pfam" id="PF02023">
    <property type="entry name" value="SCAN"/>
    <property type="match status" value="1"/>
</dbReference>
<dbReference type="EMBL" id="CALNXI010000988">
    <property type="protein sequence ID" value="CAH3150229.1"/>
    <property type="molecule type" value="Genomic_DNA"/>
</dbReference>
<feature type="region of interest" description="Disordered" evidence="1">
    <location>
        <begin position="1"/>
        <end position="22"/>
    </location>
</feature>
<protein>
    <recommendedName>
        <fullName evidence="2">SCAN box domain-containing protein</fullName>
    </recommendedName>
</protein>
<evidence type="ECO:0000313" key="3">
    <source>
        <dbReference type="EMBL" id="CAH3150229.1"/>
    </source>
</evidence>
<evidence type="ECO:0000259" key="2">
    <source>
        <dbReference type="PROSITE" id="PS50804"/>
    </source>
</evidence>